<evidence type="ECO:0000256" key="1">
    <source>
        <dbReference type="ARBA" id="ARBA00004323"/>
    </source>
</evidence>
<keyword evidence="5" id="KW-0735">Signal-anchor</keyword>
<evidence type="ECO:0000256" key="5">
    <source>
        <dbReference type="ARBA" id="ARBA00022968"/>
    </source>
</evidence>
<protein>
    <submittedName>
        <fullName evidence="10">Galactose-3-O-sulfotransferase 4</fullName>
    </submittedName>
</protein>
<dbReference type="GO" id="GO:0001733">
    <property type="term" value="F:galactosylceramide sulfotransferase activity"/>
    <property type="evidence" value="ECO:0007669"/>
    <property type="project" value="InterPro"/>
</dbReference>
<keyword evidence="3" id="KW-0808">Transferase</keyword>
<organism evidence="10 11">
    <name type="scientific">Accipiter nisus</name>
    <name type="common">Eurasian sparrowhawk</name>
    <dbReference type="NCBI Taxonomy" id="211598"/>
    <lineage>
        <taxon>Eukaryota</taxon>
        <taxon>Metazoa</taxon>
        <taxon>Chordata</taxon>
        <taxon>Craniata</taxon>
        <taxon>Vertebrata</taxon>
        <taxon>Euteleostomi</taxon>
        <taxon>Archelosauria</taxon>
        <taxon>Archosauria</taxon>
        <taxon>Dinosauria</taxon>
        <taxon>Saurischia</taxon>
        <taxon>Theropoda</taxon>
        <taxon>Coelurosauria</taxon>
        <taxon>Aves</taxon>
        <taxon>Neognathae</taxon>
        <taxon>Neoaves</taxon>
        <taxon>Telluraves</taxon>
        <taxon>Accipitrimorphae</taxon>
        <taxon>Accipitriformes</taxon>
        <taxon>Accipitridae</taxon>
        <taxon>Accipitrinae</taxon>
        <taxon>Accipiter</taxon>
    </lineage>
</organism>
<sequence length="381" mass="41912">MKLPPACCRLQTLGAHPLTLLRVLRAPVAPAGHAPAPCQPRTHLVFLKTHKTGGSSVVNLLHRFGEARGLRFALPHRYQFGYPSPFRAERVKGYRPGGPPFDIICHHMRFNLTEVQKVMPNDSFYFSIVRDPGTLGESAFAYYRAVAPAFRRAPSLAAFLAAPGHFYEAGVRGNHYARNLQWFDFGLPVAEDGAAVEAALAGLEQAFALVLLAEHFDESLVLLREALCWPEEAVAAFAHNGRPAGDGPRVSPAQAARLRAWNSLDWALYAHLNRSFWRRAEAFGAARLQEEVARLRQRRAALAHHCLQGGGPLPARAIPDGRLRPFQPPGRAQILGYALRAGLPPTERERCARLATPELQYKDILDRRQFGGGNASVLPGG</sequence>
<dbReference type="GO" id="GO:0000139">
    <property type="term" value="C:Golgi membrane"/>
    <property type="evidence" value="ECO:0007669"/>
    <property type="project" value="UniProtKB-SubCell"/>
</dbReference>
<keyword evidence="4" id="KW-0812">Transmembrane</keyword>
<dbReference type="InterPro" id="IPR027417">
    <property type="entry name" value="P-loop_NTPase"/>
</dbReference>
<keyword evidence="11" id="KW-1185">Reference proteome</keyword>
<dbReference type="Proteomes" id="UP000694541">
    <property type="component" value="Unplaced"/>
</dbReference>
<dbReference type="PANTHER" id="PTHR14647:SF57">
    <property type="entry name" value="GALACTOSE-3-O-SULFOTRANSFERASE 4"/>
    <property type="match status" value="1"/>
</dbReference>
<comment type="subcellular location">
    <subcellularLocation>
        <location evidence="1">Golgi apparatus membrane</location>
        <topology evidence="1">Single-pass type II membrane protein</topology>
    </subcellularLocation>
</comment>
<evidence type="ECO:0000256" key="8">
    <source>
        <dbReference type="ARBA" id="ARBA00023136"/>
    </source>
</evidence>
<comment type="similarity">
    <text evidence="2">Belongs to the galactose-3-O-sulfotransferase family.</text>
</comment>
<evidence type="ECO:0000256" key="7">
    <source>
        <dbReference type="ARBA" id="ARBA00023034"/>
    </source>
</evidence>
<name>A0A8B9NHF2_9AVES</name>
<dbReference type="InterPro" id="IPR009729">
    <property type="entry name" value="Gal-3-0_sulfotransfrase"/>
</dbReference>
<dbReference type="Gene3D" id="3.40.50.300">
    <property type="entry name" value="P-loop containing nucleotide triphosphate hydrolases"/>
    <property type="match status" value="1"/>
</dbReference>
<dbReference type="Ensembl" id="ENSANIT00000023282.1">
    <property type="protein sequence ID" value="ENSANIP00000022535.1"/>
    <property type="gene ID" value="ENSANIG00000015330.1"/>
</dbReference>
<evidence type="ECO:0000256" key="6">
    <source>
        <dbReference type="ARBA" id="ARBA00022989"/>
    </source>
</evidence>
<evidence type="ECO:0000256" key="2">
    <source>
        <dbReference type="ARBA" id="ARBA00008124"/>
    </source>
</evidence>
<keyword evidence="9" id="KW-0325">Glycoprotein</keyword>
<evidence type="ECO:0000313" key="11">
    <source>
        <dbReference type="Proteomes" id="UP000694541"/>
    </source>
</evidence>
<dbReference type="Pfam" id="PF06990">
    <property type="entry name" value="Gal-3-0_sulfotr"/>
    <property type="match status" value="1"/>
</dbReference>
<evidence type="ECO:0000256" key="4">
    <source>
        <dbReference type="ARBA" id="ARBA00022692"/>
    </source>
</evidence>
<proteinExistence type="inferred from homology"/>
<reference evidence="10" key="1">
    <citation type="submission" date="2025-08" db="UniProtKB">
        <authorList>
            <consortium name="Ensembl"/>
        </authorList>
    </citation>
    <scope>IDENTIFICATION</scope>
</reference>
<evidence type="ECO:0000256" key="3">
    <source>
        <dbReference type="ARBA" id="ARBA00022679"/>
    </source>
</evidence>
<dbReference type="AlphaFoldDB" id="A0A8B9NHF2"/>
<accession>A0A8B9NHF2</accession>
<keyword evidence="8" id="KW-0472">Membrane</keyword>
<dbReference type="PANTHER" id="PTHR14647">
    <property type="entry name" value="GALACTOSE-3-O-SULFOTRANSFERASE"/>
    <property type="match status" value="1"/>
</dbReference>
<keyword evidence="7" id="KW-0333">Golgi apparatus</keyword>
<evidence type="ECO:0000313" key="10">
    <source>
        <dbReference type="Ensembl" id="ENSANIP00000022535.1"/>
    </source>
</evidence>
<reference evidence="10" key="2">
    <citation type="submission" date="2025-09" db="UniProtKB">
        <authorList>
            <consortium name="Ensembl"/>
        </authorList>
    </citation>
    <scope>IDENTIFICATION</scope>
</reference>
<dbReference type="SUPFAM" id="SSF52540">
    <property type="entry name" value="P-loop containing nucleoside triphosphate hydrolases"/>
    <property type="match status" value="1"/>
</dbReference>
<keyword evidence="6" id="KW-1133">Transmembrane helix</keyword>
<evidence type="ECO:0000256" key="9">
    <source>
        <dbReference type="ARBA" id="ARBA00023180"/>
    </source>
</evidence>
<dbReference type="GO" id="GO:0009247">
    <property type="term" value="P:glycolipid biosynthetic process"/>
    <property type="evidence" value="ECO:0007669"/>
    <property type="project" value="InterPro"/>
</dbReference>